<name>G5LXD5_SALET</name>
<comment type="caution">
    <text evidence="1">The sequence shown here is derived from an EMBL/GenBank/DDBJ whole genome shotgun (WGS) entry which is preliminary data.</text>
</comment>
<dbReference type="Proteomes" id="UP000004642">
    <property type="component" value="Unassembled WGS sequence"/>
</dbReference>
<dbReference type="EMBL" id="AFCJ01002575">
    <property type="protein sequence ID" value="EHC28627.1"/>
    <property type="molecule type" value="Genomic_DNA"/>
</dbReference>
<organism evidence="1 2">
    <name type="scientific">Salmonella enterica subsp. enterica serovar Alachua str. R6-377</name>
    <dbReference type="NCBI Taxonomy" id="913241"/>
    <lineage>
        <taxon>Bacteria</taxon>
        <taxon>Pseudomonadati</taxon>
        <taxon>Pseudomonadota</taxon>
        <taxon>Gammaproteobacteria</taxon>
        <taxon>Enterobacterales</taxon>
        <taxon>Enterobacteriaceae</taxon>
        <taxon>Salmonella</taxon>
    </lineage>
</organism>
<accession>G5LXD5</accession>
<sequence length="64" mass="7365">MNNSVPGRTLFIGFQGDNPLYILWVSCNITDRDQADFIQTRYAVSTGEFGRLCRRTHQSGRKQQ</sequence>
<evidence type="ECO:0000313" key="2">
    <source>
        <dbReference type="Proteomes" id="UP000004642"/>
    </source>
</evidence>
<dbReference type="AlphaFoldDB" id="G5LXD5"/>
<protein>
    <submittedName>
        <fullName evidence="1">Uncharacterized protein</fullName>
    </submittedName>
</protein>
<proteinExistence type="predicted"/>
<evidence type="ECO:0000313" key="1">
    <source>
        <dbReference type="EMBL" id="EHC28627.1"/>
    </source>
</evidence>
<reference evidence="1 2" key="1">
    <citation type="journal article" date="2011" name="BMC Genomics">
        <title>Genome sequencing reveals diversification of virulence factor content and possible host adaptation in distinct subpopulations of Salmonella enterica.</title>
        <authorList>
            <person name="den Bakker H.C."/>
            <person name="Moreno Switt A.I."/>
            <person name="Govoni G."/>
            <person name="Cummings C.A."/>
            <person name="Ranieri M.L."/>
            <person name="Degoricija L."/>
            <person name="Hoelzer K."/>
            <person name="Rodriguez-Rivera L.D."/>
            <person name="Brown S."/>
            <person name="Bolchacova E."/>
            <person name="Furtado M.R."/>
            <person name="Wiedmann M."/>
        </authorList>
    </citation>
    <scope>NUCLEOTIDE SEQUENCE [LARGE SCALE GENOMIC DNA]</scope>
    <source>
        <strain evidence="1 2">R6-377</strain>
    </source>
</reference>
<gene>
    <name evidence="1" type="ORF">LTSEALA_6099</name>
</gene>